<evidence type="ECO:0000256" key="3">
    <source>
        <dbReference type="ARBA" id="ARBA00004123"/>
    </source>
</evidence>
<evidence type="ECO:0000313" key="23">
    <source>
        <dbReference type="EMBL" id="GHP04483.1"/>
    </source>
</evidence>
<dbReference type="InterPro" id="IPR011990">
    <property type="entry name" value="TPR-like_helical_dom_sf"/>
</dbReference>
<evidence type="ECO:0000256" key="1">
    <source>
        <dbReference type="ARBA" id="ARBA00001936"/>
    </source>
</evidence>
<dbReference type="Gene3D" id="1.25.40.10">
    <property type="entry name" value="Tetratricopeptide repeat domain"/>
    <property type="match status" value="1"/>
</dbReference>
<dbReference type="Pfam" id="PF13181">
    <property type="entry name" value="TPR_8"/>
    <property type="match status" value="2"/>
</dbReference>
<evidence type="ECO:0000256" key="15">
    <source>
        <dbReference type="ARBA" id="ARBA00023136"/>
    </source>
</evidence>
<dbReference type="GO" id="GO:0005634">
    <property type="term" value="C:nucleus"/>
    <property type="evidence" value="ECO:0007669"/>
    <property type="project" value="UniProtKB-SubCell"/>
</dbReference>
<evidence type="ECO:0000313" key="24">
    <source>
        <dbReference type="Proteomes" id="UP000660262"/>
    </source>
</evidence>
<evidence type="ECO:0000256" key="20">
    <source>
        <dbReference type="ARBA" id="ARBA00073946"/>
    </source>
</evidence>
<evidence type="ECO:0000256" key="19">
    <source>
        <dbReference type="ARBA" id="ARBA00048832"/>
    </source>
</evidence>
<dbReference type="InterPro" id="IPR006186">
    <property type="entry name" value="Ser/Thr-sp_prot-phosphatase"/>
</dbReference>
<dbReference type="PANTHER" id="PTHR45668">
    <property type="entry name" value="SERINE/THREONINE-PROTEIN PHOSPHATASE 5-RELATED"/>
    <property type="match status" value="1"/>
</dbReference>
<keyword evidence="12 21" id="KW-0802">TPR repeat</keyword>
<dbReference type="FunFam" id="3.60.21.10:FF:000036">
    <property type="entry name" value="Serine/threonine protein phosphatase 5"/>
    <property type="match status" value="1"/>
</dbReference>
<evidence type="ECO:0000256" key="8">
    <source>
        <dbReference type="ARBA" id="ARBA00022692"/>
    </source>
</evidence>
<keyword evidence="15" id="KW-0472">Membrane</keyword>
<comment type="similarity">
    <text evidence="5">Belongs to the peroxisomal membrane protein PXMP2/4 family.</text>
</comment>
<dbReference type="PANTHER" id="PTHR45668:SF5">
    <property type="entry name" value="SERINE_THREONINE-PROTEIN PHOSPHATASE 5"/>
    <property type="match status" value="1"/>
</dbReference>
<feature type="repeat" description="TPR" evidence="21">
    <location>
        <begin position="287"/>
        <end position="320"/>
    </location>
</feature>
<evidence type="ECO:0000259" key="22">
    <source>
        <dbReference type="SMART" id="SM00156"/>
    </source>
</evidence>
<dbReference type="PROSITE" id="PS50005">
    <property type="entry name" value="TPR"/>
    <property type="match status" value="2"/>
</dbReference>
<dbReference type="SMART" id="SM00028">
    <property type="entry name" value="TPR"/>
    <property type="match status" value="3"/>
</dbReference>
<dbReference type="Pfam" id="PF04117">
    <property type="entry name" value="Mpv17_PMP22"/>
    <property type="match status" value="1"/>
</dbReference>
<comment type="subcellular location">
    <subcellularLocation>
        <location evidence="4">Membrane</location>
        <topology evidence="4">Multi-pass membrane protein</topology>
    </subcellularLocation>
    <subcellularLocation>
        <location evidence="3">Nucleus</location>
    </subcellularLocation>
</comment>
<keyword evidence="17" id="KW-0539">Nucleus</keyword>
<evidence type="ECO:0000256" key="14">
    <source>
        <dbReference type="ARBA" id="ARBA00022989"/>
    </source>
</evidence>
<dbReference type="EC" id="3.1.3.16" evidence="7"/>
<feature type="repeat" description="TPR" evidence="21">
    <location>
        <begin position="219"/>
        <end position="252"/>
    </location>
</feature>
<evidence type="ECO:0000256" key="13">
    <source>
        <dbReference type="ARBA" id="ARBA00022912"/>
    </source>
</evidence>
<evidence type="ECO:0000256" key="9">
    <source>
        <dbReference type="ARBA" id="ARBA00022723"/>
    </source>
</evidence>
<dbReference type="InterPro" id="IPR004843">
    <property type="entry name" value="Calcineurin-like_PHP"/>
</dbReference>
<dbReference type="PRINTS" id="PR00114">
    <property type="entry name" value="STPHPHTASE"/>
</dbReference>
<protein>
    <recommendedName>
        <fullName evidence="20">Serine/threonine-protein phosphatase T</fullName>
        <ecNumber evidence="7">3.1.3.16</ecNumber>
    </recommendedName>
</protein>
<keyword evidence="14" id="KW-1133">Transmembrane helix</keyword>
<dbReference type="Gene3D" id="3.60.21.10">
    <property type="match status" value="1"/>
</dbReference>
<comment type="cofactor">
    <cofactor evidence="1">
        <name>Mn(2+)</name>
        <dbReference type="ChEBI" id="CHEBI:29035"/>
    </cofactor>
</comment>
<proteinExistence type="inferred from homology"/>
<dbReference type="EMBL" id="BNJQ01000007">
    <property type="protein sequence ID" value="GHP04483.1"/>
    <property type="molecule type" value="Genomic_DNA"/>
</dbReference>
<dbReference type="InterPro" id="IPR007248">
    <property type="entry name" value="Mpv17_PMP22"/>
</dbReference>
<comment type="catalytic activity">
    <reaction evidence="18">
        <text>O-phospho-L-seryl-[protein] + H2O = L-seryl-[protein] + phosphate</text>
        <dbReference type="Rhea" id="RHEA:20629"/>
        <dbReference type="Rhea" id="RHEA-COMP:9863"/>
        <dbReference type="Rhea" id="RHEA-COMP:11604"/>
        <dbReference type="ChEBI" id="CHEBI:15377"/>
        <dbReference type="ChEBI" id="CHEBI:29999"/>
        <dbReference type="ChEBI" id="CHEBI:43474"/>
        <dbReference type="ChEBI" id="CHEBI:83421"/>
        <dbReference type="EC" id="3.1.3.16"/>
    </reaction>
    <physiologicalReaction direction="left-to-right" evidence="18">
        <dbReference type="Rhea" id="RHEA:20630"/>
    </physiologicalReaction>
</comment>
<comment type="cofactor">
    <cofactor evidence="2">
        <name>Mg(2+)</name>
        <dbReference type="ChEBI" id="CHEBI:18420"/>
    </cofactor>
</comment>
<reference evidence="23" key="1">
    <citation type="submission" date="2020-10" db="EMBL/GenBank/DDBJ databases">
        <title>Unveiling of a novel bifunctional photoreceptor, Dualchrome1, isolated from a cosmopolitan green alga.</title>
        <authorList>
            <person name="Suzuki S."/>
            <person name="Kawachi M."/>
        </authorList>
    </citation>
    <scope>NUCLEOTIDE SEQUENCE</scope>
    <source>
        <strain evidence="23">NIES 2893</strain>
    </source>
</reference>
<dbReference type="SMART" id="SM00156">
    <property type="entry name" value="PP2Ac"/>
    <property type="match status" value="1"/>
</dbReference>
<sequence>MTAVSLATVWVAYLHYLATWPFVTKGITGAVLKTFAVLISQKIRGVAAIDWIQVRQYAAFAAFFDTPICQPWYSMGGLATLTSLTPINLLPQPLDVLAKAALDQLTFGVFYTAVFFIVHGLIGGKSLEDAVKNMRVQIWPCTRASFAYWIPATWLGLSMRDELQIPTFNCCGVVWTIIQSLIAKKLEEAEMARRANTRWHVAAAVLRMETDGVVDAAGAEAAKAEANALFQQKHYAKALEAYDRAIQLNANNAVYFANRAFAHIRLEELGSAVADATEAIRIDPTYAKGYYRRGSANMLMGKFKLALKDFKQVARANPKDPDARKKLAECEKEVRRINFELAIGGPEEVIVPASDTIDLDTMAVDSSYDGPRMEFAEDGETYRATPEFVRQMMAGFRDQKLLHRRFAFQILLEARKILMALPSLVDVRLPEDGAHGITVCGDTHGQFYDLLNIFEMNGEPSPTNPYLFNGDFVDRGSWSCEVIMTLLAWKVVYPDSMHLTRGNHETKGMNRLYGFDGEVKHKYTDLMLDVFREVFQALPLAYTLHGRVFVCHGGLFSRDDVTLDEIRAIDRFSEPPDEGIFTELLWSDPQSGDDSRGREASKRGVGVQFGSDVTARFLDNNGLDLLVRSHEVKDEGYEVDHFGRCITIFSAPNYVDSAENKAAFIHFSMPEMKPNFTQFDAVWHPDVQPMAYASNMFNMFG</sequence>
<gene>
    <name evidence="23" type="ORF">PPROV_000323700</name>
</gene>
<evidence type="ECO:0000256" key="4">
    <source>
        <dbReference type="ARBA" id="ARBA00004141"/>
    </source>
</evidence>
<keyword evidence="13" id="KW-0904">Protein phosphatase</keyword>
<keyword evidence="11" id="KW-0378">Hydrolase</keyword>
<dbReference type="OrthoDB" id="445564at2759"/>
<dbReference type="Pfam" id="PF08321">
    <property type="entry name" value="PPP5"/>
    <property type="match status" value="1"/>
</dbReference>
<dbReference type="InterPro" id="IPR051134">
    <property type="entry name" value="PPP_phosphatase"/>
</dbReference>
<evidence type="ECO:0000256" key="21">
    <source>
        <dbReference type="PROSITE-ProRule" id="PRU00339"/>
    </source>
</evidence>
<evidence type="ECO:0000256" key="6">
    <source>
        <dbReference type="ARBA" id="ARBA00008786"/>
    </source>
</evidence>
<evidence type="ECO:0000256" key="5">
    <source>
        <dbReference type="ARBA" id="ARBA00006824"/>
    </source>
</evidence>
<accession>A0A830HDA1</accession>
<evidence type="ECO:0000256" key="18">
    <source>
        <dbReference type="ARBA" id="ARBA00047986"/>
    </source>
</evidence>
<dbReference type="AlphaFoldDB" id="A0A830HDA1"/>
<dbReference type="InterPro" id="IPR013235">
    <property type="entry name" value="PPP_dom"/>
</dbReference>
<keyword evidence="8" id="KW-0812">Transmembrane</keyword>
<evidence type="ECO:0000256" key="11">
    <source>
        <dbReference type="ARBA" id="ARBA00022801"/>
    </source>
</evidence>
<name>A0A830HDA1_9CHLO</name>
<dbReference type="InterPro" id="IPR029052">
    <property type="entry name" value="Metallo-depent_PP-like"/>
</dbReference>
<evidence type="ECO:0000256" key="2">
    <source>
        <dbReference type="ARBA" id="ARBA00001946"/>
    </source>
</evidence>
<evidence type="ECO:0000256" key="7">
    <source>
        <dbReference type="ARBA" id="ARBA00013081"/>
    </source>
</evidence>
<dbReference type="SUPFAM" id="SSF56300">
    <property type="entry name" value="Metallo-dependent phosphatases"/>
    <property type="match status" value="1"/>
</dbReference>
<organism evidence="23 24">
    <name type="scientific">Pycnococcus provasolii</name>
    <dbReference type="NCBI Taxonomy" id="41880"/>
    <lineage>
        <taxon>Eukaryota</taxon>
        <taxon>Viridiplantae</taxon>
        <taxon>Chlorophyta</taxon>
        <taxon>Pseudoscourfieldiophyceae</taxon>
        <taxon>Pseudoscourfieldiales</taxon>
        <taxon>Pycnococcaceae</taxon>
        <taxon>Pycnococcus</taxon>
    </lineage>
</organism>
<keyword evidence="9" id="KW-0479">Metal-binding</keyword>
<evidence type="ECO:0000256" key="16">
    <source>
        <dbReference type="ARBA" id="ARBA00023211"/>
    </source>
</evidence>
<keyword evidence="10" id="KW-0677">Repeat</keyword>
<evidence type="ECO:0000256" key="17">
    <source>
        <dbReference type="ARBA" id="ARBA00023242"/>
    </source>
</evidence>
<dbReference type="Proteomes" id="UP000660262">
    <property type="component" value="Unassembled WGS sequence"/>
</dbReference>
<dbReference type="CDD" id="cd07417">
    <property type="entry name" value="MPP_PP5_C"/>
    <property type="match status" value="1"/>
</dbReference>
<dbReference type="Pfam" id="PF00149">
    <property type="entry name" value="Metallophos"/>
    <property type="match status" value="1"/>
</dbReference>
<evidence type="ECO:0000256" key="12">
    <source>
        <dbReference type="ARBA" id="ARBA00022803"/>
    </source>
</evidence>
<evidence type="ECO:0000256" key="10">
    <source>
        <dbReference type="ARBA" id="ARBA00022737"/>
    </source>
</evidence>
<comment type="catalytic activity">
    <reaction evidence="19">
        <text>O-phospho-L-threonyl-[protein] + H2O = L-threonyl-[protein] + phosphate</text>
        <dbReference type="Rhea" id="RHEA:47004"/>
        <dbReference type="Rhea" id="RHEA-COMP:11060"/>
        <dbReference type="Rhea" id="RHEA-COMP:11605"/>
        <dbReference type="ChEBI" id="CHEBI:15377"/>
        <dbReference type="ChEBI" id="CHEBI:30013"/>
        <dbReference type="ChEBI" id="CHEBI:43474"/>
        <dbReference type="ChEBI" id="CHEBI:61977"/>
        <dbReference type="EC" id="3.1.3.16"/>
    </reaction>
    <physiologicalReaction direction="left-to-right" evidence="19">
        <dbReference type="Rhea" id="RHEA:47005"/>
    </physiologicalReaction>
</comment>
<dbReference type="InterPro" id="IPR041753">
    <property type="entry name" value="PP5_C"/>
</dbReference>
<dbReference type="GO" id="GO:0046872">
    <property type="term" value="F:metal ion binding"/>
    <property type="evidence" value="ECO:0007669"/>
    <property type="project" value="UniProtKB-KW"/>
</dbReference>
<keyword evidence="16" id="KW-0464">Manganese</keyword>
<dbReference type="GO" id="GO:0005737">
    <property type="term" value="C:cytoplasm"/>
    <property type="evidence" value="ECO:0007669"/>
    <property type="project" value="UniProtKB-ARBA"/>
</dbReference>
<dbReference type="SUPFAM" id="SSF48452">
    <property type="entry name" value="TPR-like"/>
    <property type="match status" value="1"/>
</dbReference>
<dbReference type="GO" id="GO:0004722">
    <property type="term" value="F:protein serine/threonine phosphatase activity"/>
    <property type="evidence" value="ECO:0007669"/>
    <property type="project" value="UniProtKB-EC"/>
</dbReference>
<feature type="domain" description="Serine/threonine specific protein phosphatases" evidence="22">
    <location>
        <begin position="402"/>
        <end position="683"/>
    </location>
</feature>
<comment type="similarity">
    <text evidence="6">Belongs to the PPP phosphatase family. PP-5 (PP-T) subfamily.</text>
</comment>
<dbReference type="InterPro" id="IPR019734">
    <property type="entry name" value="TPR_rpt"/>
</dbReference>
<dbReference type="GO" id="GO:0016020">
    <property type="term" value="C:membrane"/>
    <property type="evidence" value="ECO:0007669"/>
    <property type="project" value="UniProtKB-SubCell"/>
</dbReference>
<keyword evidence="24" id="KW-1185">Reference proteome</keyword>
<comment type="caution">
    <text evidence="23">The sequence shown here is derived from an EMBL/GenBank/DDBJ whole genome shotgun (WGS) entry which is preliminary data.</text>
</comment>